<feature type="transmembrane region" description="Helical" evidence="1">
    <location>
        <begin position="192"/>
        <end position="215"/>
    </location>
</feature>
<keyword evidence="1" id="KW-0472">Membrane</keyword>
<accession>A0ABR4A5J6</accession>
<keyword evidence="1" id="KW-1133">Transmembrane helix</keyword>
<evidence type="ECO:0000313" key="3">
    <source>
        <dbReference type="Proteomes" id="UP001590950"/>
    </source>
</evidence>
<keyword evidence="1" id="KW-0812">Transmembrane</keyword>
<protein>
    <submittedName>
        <fullName evidence="2">Uncharacterized protein</fullName>
    </submittedName>
</protein>
<reference evidence="2 3" key="1">
    <citation type="submission" date="2024-09" db="EMBL/GenBank/DDBJ databases">
        <title>Rethinking Asexuality: The Enigmatic Case of Functional Sexual Genes in Lepraria (Stereocaulaceae).</title>
        <authorList>
            <person name="Doellman M."/>
            <person name="Sun Y."/>
            <person name="Barcenas-Pena A."/>
            <person name="Lumbsch H.T."/>
            <person name="Grewe F."/>
        </authorList>
    </citation>
    <scope>NUCLEOTIDE SEQUENCE [LARGE SCALE GENOMIC DNA]</scope>
    <source>
        <strain evidence="2 3">Mercado 3170</strain>
    </source>
</reference>
<evidence type="ECO:0000313" key="2">
    <source>
        <dbReference type="EMBL" id="KAL2039677.1"/>
    </source>
</evidence>
<evidence type="ECO:0000256" key="1">
    <source>
        <dbReference type="SAM" id="Phobius"/>
    </source>
</evidence>
<keyword evidence="3" id="KW-1185">Reference proteome</keyword>
<gene>
    <name evidence="2" type="ORF">N7G274_007536</name>
</gene>
<dbReference type="Gene3D" id="1.20.58.340">
    <property type="entry name" value="Magnesium transport protein CorA, transmembrane region"/>
    <property type="match status" value="1"/>
</dbReference>
<feature type="transmembrane region" description="Helical" evidence="1">
    <location>
        <begin position="227"/>
        <end position="248"/>
    </location>
</feature>
<dbReference type="EMBL" id="JBEFKJ010000024">
    <property type="protein sequence ID" value="KAL2039677.1"/>
    <property type="molecule type" value="Genomic_DNA"/>
</dbReference>
<dbReference type="Proteomes" id="UP001590950">
    <property type="component" value="Unassembled WGS sequence"/>
</dbReference>
<name>A0ABR4A5J6_9LECA</name>
<sequence length="263" mass="30144">MLHPKEDGSVQDHIEQQILDDHDSMANWFHLHLTIFSWYLPGWRQYIRHLGVRLDKAIDFALTFDMSQSSDMESDPGRLQQLQHLHDEIISMIAWLKTSLKIILELQKLNLQFSQDLSEDQKWSNATQISYQIDTINAYSDSAELMKERVLSILQLIEVGIQQDNHKLNLTLNRGMLGLAEATAIDNVTIKAVTLVTLIFLPANLVAVILSTQFFSSNNGFTVSPKFWIFFAISVPLTVFTVGAWIMYSRAHGKSRQRIKLMV</sequence>
<organism evidence="2 3">
    <name type="scientific">Stereocaulon virgatum</name>
    <dbReference type="NCBI Taxonomy" id="373712"/>
    <lineage>
        <taxon>Eukaryota</taxon>
        <taxon>Fungi</taxon>
        <taxon>Dikarya</taxon>
        <taxon>Ascomycota</taxon>
        <taxon>Pezizomycotina</taxon>
        <taxon>Lecanoromycetes</taxon>
        <taxon>OSLEUM clade</taxon>
        <taxon>Lecanoromycetidae</taxon>
        <taxon>Lecanorales</taxon>
        <taxon>Lecanorineae</taxon>
        <taxon>Stereocaulaceae</taxon>
        <taxon>Stereocaulon</taxon>
    </lineage>
</organism>
<proteinExistence type="predicted"/>
<comment type="caution">
    <text evidence="2">The sequence shown here is derived from an EMBL/GenBank/DDBJ whole genome shotgun (WGS) entry which is preliminary data.</text>
</comment>